<evidence type="ECO:0000313" key="3">
    <source>
        <dbReference type="EMBL" id="MFC3098603.1"/>
    </source>
</evidence>
<dbReference type="Proteomes" id="UP001595456">
    <property type="component" value="Unassembled WGS sequence"/>
</dbReference>
<dbReference type="PROSITE" id="PS51257">
    <property type="entry name" value="PROKAR_LIPOPROTEIN"/>
    <property type="match status" value="1"/>
</dbReference>
<feature type="region of interest" description="Disordered" evidence="1">
    <location>
        <begin position="18"/>
        <end position="50"/>
    </location>
</feature>
<evidence type="ECO:0000256" key="1">
    <source>
        <dbReference type="SAM" id="MobiDB-lite"/>
    </source>
</evidence>
<comment type="caution">
    <text evidence="3">The sequence shown here is derived from an EMBL/GenBank/DDBJ whole genome shotgun (WGS) entry which is preliminary data.</text>
</comment>
<feature type="domain" description="Deacetylase PdaC" evidence="2">
    <location>
        <begin position="53"/>
        <end position="142"/>
    </location>
</feature>
<evidence type="ECO:0000259" key="2">
    <source>
        <dbReference type="Pfam" id="PF13739"/>
    </source>
</evidence>
<proteinExistence type="predicted"/>
<dbReference type="InterPro" id="IPR025303">
    <property type="entry name" value="PdaC"/>
</dbReference>
<dbReference type="Gene3D" id="3.30.565.40">
    <property type="entry name" value="Fervidobacterium nodosum Rt17-B1 like"/>
    <property type="match status" value="1"/>
</dbReference>
<accession>A0ABV7E7D5</accession>
<name>A0ABV7E7D5_9SPHN</name>
<reference evidence="4" key="1">
    <citation type="journal article" date="2019" name="Int. J. Syst. Evol. Microbiol.">
        <title>The Global Catalogue of Microorganisms (GCM) 10K type strain sequencing project: providing services to taxonomists for standard genome sequencing and annotation.</title>
        <authorList>
            <consortium name="The Broad Institute Genomics Platform"/>
            <consortium name="The Broad Institute Genome Sequencing Center for Infectious Disease"/>
            <person name="Wu L."/>
            <person name="Ma J."/>
        </authorList>
    </citation>
    <scope>NUCLEOTIDE SEQUENCE [LARGE SCALE GENOMIC DNA]</scope>
    <source>
        <strain evidence="4">KCTC 52607</strain>
    </source>
</reference>
<dbReference type="Pfam" id="PF13739">
    <property type="entry name" value="PdaC"/>
    <property type="match status" value="1"/>
</dbReference>
<gene>
    <name evidence="3" type="ORF">ACFODU_12470</name>
</gene>
<sequence length="270" mass="28518">MMRVCAGMVAAALLASCRESPPPPPEPTPTVSATATATATATPEPSGARSVAEETDDFLFEYAYPAEAGNIPALALLLDARLTRVRAGLAREAAEGRAAARDNGFPFNKYSTGITWAVVTDTPRFLSLSAQISSYTGGAHGNAGFDALVWDREAGKALKPEDFFTSTEALDDAIGTRLCEMLQRERSARRGGEAMGGQFDDCVKLADTTLLLGSSNGRAFNRLGVMMGPYVAGPYAEGTYEFTVPVDARVIAAVKEEYRSAFAPSRNSGA</sequence>
<keyword evidence="4" id="KW-1185">Reference proteome</keyword>
<feature type="compositionally biased region" description="Low complexity" evidence="1">
    <location>
        <begin position="29"/>
        <end position="46"/>
    </location>
</feature>
<organism evidence="3 4">
    <name type="scientific">Alteraurantiacibacter palmitatis</name>
    <dbReference type="NCBI Taxonomy" id="2054628"/>
    <lineage>
        <taxon>Bacteria</taxon>
        <taxon>Pseudomonadati</taxon>
        <taxon>Pseudomonadota</taxon>
        <taxon>Alphaproteobacteria</taxon>
        <taxon>Sphingomonadales</taxon>
        <taxon>Erythrobacteraceae</taxon>
        <taxon>Alteraurantiacibacter</taxon>
    </lineage>
</organism>
<evidence type="ECO:0000313" key="4">
    <source>
        <dbReference type="Proteomes" id="UP001595456"/>
    </source>
</evidence>
<dbReference type="EMBL" id="JBHRST010000020">
    <property type="protein sequence ID" value="MFC3098603.1"/>
    <property type="molecule type" value="Genomic_DNA"/>
</dbReference>
<protein>
    <submittedName>
        <fullName evidence="3">DUF4163 domain-containing protein</fullName>
    </submittedName>
</protein>
<dbReference type="RefSeq" id="WP_336926339.1">
    <property type="nucleotide sequence ID" value="NZ_JBANRO010000007.1"/>
</dbReference>